<dbReference type="Proteomes" id="UP001597249">
    <property type="component" value="Unassembled WGS sequence"/>
</dbReference>
<gene>
    <name evidence="2" type="ORF">ACFQ3L_00310</name>
</gene>
<sequence length="144" mass="15600">MQYKQLGQTIYLRVDKGEEILTQILKVCAGAGIKSATFSGIGACQAAVLSTYLPDRNDFTDHHLSGMLELVSLSGNITFDGEVLYEHAHATFSELGRDGEPRVVAGHLTSATVMYTGEITIQPVAGVIPRKFDDNVGITVWDLD</sequence>
<accession>A0ABW4B561</accession>
<dbReference type="PANTHER" id="PTHR34988:SF1">
    <property type="entry name" value="DNA-BINDING PROTEIN"/>
    <property type="match status" value="1"/>
</dbReference>
<dbReference type="CDD" id="cd11378">
    <property type="entry name" value="DUF296"/>
    <property type="match status" value="1"/>
</dbReference>
<feature type="domain" description="PPC" evidence="1">
    <location>
        <begin position="4"/>
        <end position="144"/>
    </location>
</feature>
<dbReference type="RefSeq" id="WP_125584490.1">
    <property type="nucleotide sequence ID" value="NZ_JBHTMO010000001.1"/>
</dbReference>
<evidence type="ECO:0000313" key="2">
    <source>
        <dbReference type="EMBL" id="MFD1392031.1"/>
    </source>
</evidence>
<evidence type="ECO:0000259" key="1">
    <source>
        <dbReference type="PROSITE" id="PS51742"/>
    </source>
</evidence>
<dbReference type="InterPro" id="IPR005175">
    <property type="entry name" value="PPC_dom"/>
</dbReference>
<dbReference type="PROSITE" id="PS51742">
    <property type="entry name" value="PPC"/>
    <property type="match status" value="1"/>
</dbReference>
<dbReference type="GO" id="GO:0003677">
    <property type="term" value="F:DNA binding"/>
    <property type="evidence" value="ECO:0007669"/>
    <property type="project" value="UniProtKB-KW"/>
</dbReference>
<comment type="caution">
    <text evidence="2">The sequence shown here is derived from an EMBL/GenBank/DDBJ whole genome shotgun (WGS) entry which is preliminary data.</text>
</comment>
<dbReference type="EMBL" id="JBHTMO010000001">
    <property type="protein sequence ID" value="MFD1392031.1"/>
    <property type="molecule type" value="Genomic_DNA"/>
</dbReference>
<dbReference type="Gene3D" id="3.30.1330.80">
    <property type="entry name" value="Hypothetical protein, similar to alpha- acetolactate decarboxylase, domain 2"/>
    <property type="match status" value="1"/>
</dbReference>
<dbReference type="Pfam" id="PF03479">
    <property type="entry name" value="PCC"/>
    <property type="match status" value="1"/>
</dbReference>
<organism evidence="2 3">
    <name type="scientific">Lacticaseibacillus jixianensis</name>
    <dbReference type="NCBI Taxonomy" id="2486012"/>
    <lineage>
        <taxon>Bacteria</taxon>
        <taxon>Bacillati</taxon>
        <taxon>Bacillota</taxon>
        <taxon>Bacilli</taxon>
        <taxon>Lactobacillales</taxon>
        <taxon>Lactobacillaceae</taxon>
        <taxon>Lacticaseibacillus</taxon>
    </lineage>
</organism>
<proteinExistence type="predicted"/>
<name>A0ABW4B561_9LACO</name>
<dbReference type="PANTHER" id="PTHR34988">
    <property type="entry name" value="PROTEIN, PUTATIVE-RELATED"/>
    <property type="match status" value="1"/>
</dbReference>
<protein>
    <submittedName>
        <fullName evidence="2">PPC domain-containing DNA-binding protein</fullName>
    </submittedName>
</protein>
<evidence type="ECO:0000313" key="3">
    <source>
        <dbReference type="Proteomes" id="UP001597249"/>
    </source>
</evidence>
<dbReference type="SUPFAM" id="SSF117856">
    <property type="entry name" value="AF0104/ALDC/Ptd012-like"/>
    <property type="match status" value="1"/>
</dbReference>
<keyword evidence="3" id="KW-1185">Reference proteome</keyword>
<keyword evidence="2" id="KW-0238">DNA-binding</keyword>
<reference evidence="3" key="1">
    <citation type="journal article" date="2019" name="Int. J. Syst. Evol. Microbiol.">
        <title>The Global Catalogue of Microorganisms (GCM) 10K type strain sequencing project: providing services to taxonomists for standard genome sequencing and annotation.</title>
        <authorList>
            <consortium name="The Broad Institute Genomics Platform"/>
            <consortium name="The Broad Institute Genome Sequencing Center for Infectious Disease"/>
            <person name="Wu L."/>
            <person name="Ma J."/>
        </authorList>
    </citation>
    <scope>NUCLEOTIDE SEQUENCE [LARGE SCALE GENOMIC DNA]</scope>
    <source>
        <strain evidence="3">CCM 8911</strain>
    </source>
</reference>